<accession>A0A5B0VN80</accession>
<sequence length="214" mass="23908">MTAKTSPRDVADQQIAQLRQAGADQADPVRFRYLEALDRRLREREQKRGLEDRKAWGRLLEGLKQFGSQHLGTPDQPEQGHPTPQTSPLTQLLDLLNSQQPEPARTSSSPLMGLLADYGTDAFDKEQPEEATTANAPRQLKAMARVKARQGELSLEHRIQAAIEHAPANAGPMNAHRLVSRAILEMQRLSPDYLRRFASYADTLLALEKLNTKG</sequence>
<evidence type="ECO:0000313" key="3">
    <source>
        <dbReference type="Proteomes" id="UP000323161"/>
    </source>
</evidence>
<comment type="caution">
    <text evidence="2">The sequence shown here is derived from an EMBL/GenBank/DDBJ whole genome shotgun (WGS) entry which is preliminary data.</text>
</comment>
<dbReference type="Proteomes" id="UP000323161">
    <property type="component" value="Unassembled WGS sequence"/>
</dbReference>
<dbReference type="RefSeq" id="WP_149598654.1">
    <property type="nucleotide sequence ID" value="NZ_VTUU01000001.1"/>
</dbReference>
<organism evidence="2 3">
    <name type="scientific">Marinobacter salinexigens</name>
    <dbReference type="NCBI Taxonomy" id="2919747"/>
    <lineage>
        <taxon>Bacteria</taxon>
        <taxon>Pseudomonadati</taxon>
        <taxon>Pseudomonadota</taxon>
        <taxon>Gammaproteobacteria</taxon>
        <taxon>Pseudomonadales</taxon>
        <taxon>Marinobacteraceae</taxon>
        <taxon>Marinobacter</taxon>
    </lineage>
</organism>
<gene>
    <name evidence="2" type="ORF">FWJ25_02480</name>
</gene>
<keyword evidence="3" id="KW-1185">Reference proteome</keyword>
<evidence type="ECO:0000256" key="1">
    <source>
        <dbReference type="SAM" id="MobiDB-lite"/>
    </source>
</evidence>
<protein>
    <submittedName>
        <fullName evidence="2">DUF2894 domain-containing protein</fullName>
    </submittedName>
</protein>
<dbReference type="EMBL" id="VTUU01000001">
    <property type="protein sequence ID" value="KAA1176017.1"/>
    <property type="molecule type" value="Genomic_DNA"/>
</dbReference>
<dbReference type="Pfam" id="PF11445">
    <property type="entry name" value="DUF2894"/>
    <property type="match status" value="1"/>
</dbReference>
<dbReference type="InterPro" id="IPR021549">
    <property type="entry name" value="DUF2894"/>
</dbReference>
<feature type="region of interest" description="Disordered" evidence="1">
    <location>
        <begin position="67"/>
        <end position="89"/>
    </location>
</feature>
<reference evidence="2 3" key="1">
    <citation type="submission" date="2019-08" db="EMBL/GenBank/DDBJ databases">
        <title>Marinobacter ZYF650 sp. nov., a marine bacterium isolated from seawater of the Mariana trench.</title>
        <authorList>
            <person name="Ahmad W."/>
        </authorList>
    </citation>
    <scope>NUCLEOTIDE SEQUENCE [LARGE SCALE GENOMIC DNA]</scope>
    <source>
        <strain evidence="2 3">ZYF650</strain>
    </source>
</reference>
<proteinExistence type="predicted"/>
<name>A0A5B0VN80_9GAMM</name>
<dbReference type="AlphaFoldDB" id="A0A5B0VN80"/>
<evidence type="ECO:0000313" key="2">
    <source>
        <dbReference type="EMBL" id="KAA1176017.1"/>
    </source>
</evidence>